<dbReference type="SMART" id="SM00382">
    <property type="entry name" value="AAA"/>
    <property type="match status" value="1"/>
</dbReference>
<keyword evidence="1" id="KW-0547">Nucleotide-binding</keyword>
<dbReference type="EMBL" id="UOEL01000097">
    <property type="protein sequence ID" value="VAW13008.1"/>
    <property type="molecule type" value="Genomic_DNA"/>
</dbReference>
<dbReference type="GO" id="GO:0005524">
    <property type="term" value="F:ATP binding"/>
    <property type="evidence" value="ECO:0007669"/>
    <property type="project" value="UniProtKB-KW"/>
</dbReference>
<reference evidence="4" key="1">
    <citation type="submission" date="2018-06" db="EMBL/GenBank/DDBJ databases">
        <authorList>
            <person name="Zhirakovskaya E."/>
        </authorList>
    </citation>
    <scope>NUCLEOTIDE SEQUENCE</scope>
</reference>
<proteinExistence type="predicted"/>
<accession>A0A3B0T4W8</accession>
<evidence type="ECO:0000313" key="4">
    <source>
        <dbReference type="EMBL" id="VAW13008.1"/>
    </source>
</evidence>
<dbReference type="PROSITE" id="PS50893">
    <property type="entry name" value="ABC_TRANSPORTER_2"/>
    <property type="match status" value="1"/>
</dbReference>
<dbReference type="InterPro" id="IPR027417">
    <property type="entry name" value="P-loop_NTPase"/>
</dbReference>
<gene>
    <name evidence="4" type="ORF">MNBD_BACTEROID03-1806</name>
</gene>
<dbReference type="SUPFAM" id="SSF52540">
    <property type="entry name" value="P-loop containing nucleoside triphosphate hydrolases"/>
    <property type="match status" value="1"/>
</dbReference>
<dbReference type="PROSITE" id="PS00211">
    <property type="entry name" value="ABC_TRANSPORTER_1"/>
    <property type="match status" value="1"/>
</dbReference>
<evidence type="ECO:0000256" key="1">
    <source>
        <dbReference type="ARBA" id="ARBA00022741"/>
    </source>
</evidence>
<dbReference type="Pfam" id="PF00005">
    <property type="entry name" value="ABC_tran"/>
    <property type="match status" value="1"/>
</dbReference>
<feature type="domain" description="ABC transporter" evidence="3">
    <location>
        <begin position="2"/>
        <end position="234"/>
    </location>
</feature>
<dbReference type="GO" id="GO:0016887">
    <property type="term" value="F:ATP hydrolysis activity"/>
    <property type="evidence" value="ECO:0007669"/>
    <property type="project" value="InterPro"/>
</dbReference>
<dbReference type="Gene3D" id="3.40.50.300">
    <property type="entry name" value="P-loop containing nucleotide triphosphate hydrolases"/>
    <property type="match status" value="1"/>
</dbReference>
<evidence type="ECO:0000259" key="3">
    <source>
        <dbReference type="PROSITE" id="PS50893"/>
    </source>
</evidence>
<dbReference type="InterPro" id="IPR003593">
    <property type="entry name" value="AAA+_ATPase"/>
</dbReference>
<dbReference type="InterPro" id="IPR017871">
    <property type="entry name" value="ABC_transporter-like_CS"/>
</dbReference>
<keyword evidence="2 4" id="KW-0067">ATP-binding</keyword>
<dbReference type="AlphaFoldDB" id="A0A3B0T4W8"/>
<protein>
    <submittedName>
        <fullName evidence="4">Efflux ABC transporter, ATP-binding protein</fullName>
    </submittedName>
</protein>
<dbReference type="PANTHER" id="PTHR43582">
    <property type="entry name" value="LINEARMYCIN RESISTANCE ATP-BINDING PROTEIN LNRL"/>
    <property type="match status" value="1"/>
</dbReference>
<evidence type="ECO:0000256" key="2">
    <source>
        <dbReference type="ARBA" id="ARBA00022840"/>
    </source>
</evidence>
<dbReference type="InterPro" id="IPR003439">
    <property type="entry name" value="ABC_transporter-like_ATP-bd"/>
</dbReference>
<dbReference type="PANTHER" id="PTHR43582:SF2">
    <property type="entry name" value="LINEARMYCIN RESISTANCE ATP-BINDING PROTEIN LNRL"/>
    <property type="match status" value="1"/>
</dbReference>
<sequence>MIQTNQLSKKYKNADAYSVYDLNLTVEENEIFGLLGPNGAGKTTLISMLSSLIKPTSGSFSINGLTYQKNKNQLKQLIGIVPQEYALYPSLTAYENLAYFGSMYGLTGNTLKQTIHTHLETLGLSSFAKKKIVAFSGGMKRRVNLIASILHQPKVLFLDEPTVGVDAQSKNVIIDHLKEMNANGTTIIYTSHHLNEAEHFCTRVAIIDYGQLICKGIPKDLITAQENAHNLEDVFLSKTGKALRDHA</sequence>
<name>A0A3B0T4W8_9ZZZZ</name>
<organism evidence="4">
    <name type="scientific">hydrothermal vent metagenome</name>
    <dbReference type="NCBI Taxonomy" id="652676"/>
    <lineage>
        <taxon>unclassified sequences</taxon>
        <taxon>metagenomes</taxon>
        <taxon>ecological metagenomes</taxon>
    </lineage>
</organism>